<dbReference type="PANTHER" id="PTHR21621:SF0">
    <property type="entry name" value="BETA-CITRYLGLUTAMATE SYNTHASE B-RELATED"/>
    <property type="match status" value="1"/>
</dbReference>
<dbReference type="GO" id="GO:0009432">
    <property type="term" value="P:SOS response"/>
    <property type="evidence" value="ECO:0007669"/>
    <property type="project" value="TreeGrafter"/>
</dbReference>
<dbReference type="RefSeq" id="WP_150032255.1">
    <property type="nucleotide sequence ID" value="NZ_VWSH01000002.1"/>
</dbReference>
<evidence type="ECO:0000313" key="4">
    <source>
        <dbReference type="Proteomes" id="UP000323632"/>
    </source>
</evidence>
<keyword evidence="4" id="KW-1185">Reference proteome</keyword>
<dbReference type="Pfam" id="PF08443">
    <property type="entry name" value="RimK"/>
    <property type="match status" value="1"/>
</dbReference>
<dbReference type="InterPro" id="IPR026455">
    <property type="entry name" value="GRASP_w_spasm"/>
</dbReference>
<dbReference type="AlphaFoldDB" id="A0A5M6CMP4"/>
<dbReference type="NCBIfam" id="TIGR04192">
    <property type="entry name" value="GRASP_w_spasm"/>
    <property type="match status" value="1"/>
</dbReference>
<feature type="domain" description="MvdD-like pre-ATP grasp" evidence="2">
    <location>
        <begin position="10"/>
        <end position="121"/>
    </location>
</feature>
<reference evidence="3 4" key="1">
    <citation type="submission" date="2019-09" db="EMBL/GenBank/DDBJ databases">
        <title>Genome sequence and assembly of Taibaiella sp.</title>
        <authorList>
            <person name="Chhetri G."/>
        </authorList>
    </citation>
    <scope>NUCLEOTIDE SEQUENCE [LARGE SCALE GENOMIC DNA]</scope>
    <source>
        <strain evidence="3 4">KVB11</strain>
    </source>
</reference>
<dbReference type="Gene3D" id="3.30.470.20">
    <property type="entry name" value="ATP-grasp fold, B domain"/>
    <property type="match status" value="1"/>
</dbReference>
<name>A0A5M6CMP4_9BACT</name>
<dbReference type="Proteomes" id="UP000323632">
    <property type="component" value="Unassembled WGS sequence"/>
</dbReference>
<comment type="caution">
    <text evidence="3">The sequence shown here is derived from an EMBL/GenBank/DDBJ whole genome shotgun (WGS) entry which is preliminary data.</text>
</comment>
<protein>
    <submittedName>
        <fullName evidence="3">Grasp-with-spasm system ATP-grasp peptide maturase</fullName>
    </submittedName>
</protein>
<accession>A0A5M6CMP4</accession>
<dbReference type="InterPro" id="IPR048936">
    <property type="entry name" value="MvdD-like_ATPgrasp"/>
</dbReference>
<proteinExistence type="predicted"/>
<evidence type="ECO:0000259" key="1">
    <source>
        <dbReference type="Pfam" id="PF08443"/>
    </source>
</evidence>
<dbReference type="EMBL" id="VWSH01000002">
    <property type="protein sequence ID" value="KAA5534575.1"/>
    <property type="molecule type" value="Genomic_DNA"/>
</dbReference>
<dbReference type="GO" id="GO:0005737">
    <property type="term" value="C:cytoplasm"/>
    <property type="evidence" value="ECO:0007669"/>
    <property type="project" value="TreeGrafter"/>
</dbReference>
<gene>
    <name evidence="3" type="primary">gwsG</name>
    <name evidence="3" type="ORF">F0919_08110</name>
</gene>
<evidence type="ECO:0000313" key="3">
    <source>
        <dbReference type="EMBL" id="KAA5534575.1"/>
    </source>
</evidence>
<sequence>MIIIFSEAFDMSTDEVCDWLAYYGEPFVRINGNDFSDESFSYSLVYENGKPEVYFNMKGKTIHHTDISYVWFRRDEMVSEPKSFRNITDRKLRNKVSEHALRELTRTKDYFYATMLHLPHLGNHLKKEVNKFTALFCAAKNGLKIPETILSNDQAQQQAFLDSHASIIKSIKDTDFFTTGTDVTFISYTATVDKDEVGKNVFPNLIQQKIDKEVEIRIFFAKGKCYPMAIFSQLDSKTSVDFRRYNYKKPNRYVPYKLPLHIETALIKTMQELDLDTGSIDLIKATDGSFYFLEVNPVGQFGMTSKPCNYYIEKDIAQLLTLK</sequence>
<feature type="domain" description="ATP-grasp fold RimK-type" evidence="1">
    <location>
        <begin position="130"/>
        <end position="318"/>
    </location>
</feature>
<dbReference type="SUPFAM" id="SSF56059">
    <property type="entry name" value="Glutathione synthetase ATP-binding domain-like"/>
    <property type="match status" value="1"/>
</dbReference>
<dbReference type="Pfam" id="PF21068">
    <property type="entry name" value="ATPgraspMvdD"/>
    <property type="match status" value="1"/>
</dbReference>
<organism evidence="3 4">
    <name type="scientific">Taibaiella lutea</name>
    <dbReference type="NCBI Taxonomy" id="2608001"/>
    <lineage>
        <taxon>Bacteria</taxon>
        <taxon>Pseudomonadati</taxon>
        <taxon>Bacteroidota</taxon>
        <taxon>Chitinophagia</taxon>
        <taxon>Chitinophagales</taxon>
        <taxon>Chitinophagaceae</taxon>
        <taxon>Taibaiella</taxon>
    </lineage>
</organism>
<dbReference type="InterPro" id="IPR013651">
    <property type="entry name" value="ATP-grasp_RimK-type"/>
</dbReference>
<dbReference type="PANTHER" id="PTHR21621">
    <property type="entry name" value="RIBOSOMAL PROTEIN S6 MODIFICATION PROTEIN"/>
    <property type="match status" value="1"/>
</dbReference>
<dbReference type="GO" id="GO:0018169">
    <property type="term" value="F:ribosomal S6-glutamic acid ligase activity"/>
    <property type="evidence" value="ECO:0007669"/>
    <property type="project" value="TreeGrafter"/>
</dbReference>
<evidence type="ECO:0000259" key="2">
    <source>
        <dbReference type="Pfam" id="PF21068"/>
    </source>
</evidence>